<evidence type="ECO:0000256" key="7">
    <source>
        <dbReference type="ARBA" id="ARBA00022697"/>
    </source>
</evidence>
<evidence type="ECO:0000256" key="2">
    <source>
        <dbReference type="ARBA" id="ARBA00005062"/>
    </source>
</evidence>
<dbReference type="SUPFAM" id="SSF55347">
    <property type="entry name" value="Glyceraldehyde-3-phosphate dehydrogenase-like, C-terminal domain"/>
    <property type="match status" value="1"/>
</dbReference>
<feature type="non-terminal residue" evidence="12">
    <location>
        <position position="251"/>
    </location>
</feature>
<gene>
    <name evidence="12" type="ORF">METZ01_LOCUS355252</name>
</gene>
<dbReference type="PROSITE" id="PS01042">
    <property type="entry name" value="HOMOSER_DHGENASE"/>
    <property type="match status" value="1"/>
</dbReference>
<dbReference type="Pfam" id="PF03447">
    <property type="entry name" value="NAD_binding_3"/>
    <property type="match status" value="1"/>
</dbReference>
<evidence type="ECO:0000259" key="10">
    <source>
        <dbReference type="Pfam" id="PF00742"/>
    </source>
</evidence>
<dbReference type="InterPro" id="IPR019811">
    <property type="entry name" value="HDH_CS"/>
</dbReference>
<dbReference type="GO" id="GO:0009088">
    <property type="term" value="P:threonine biosynthetic process"/>
    <property type="evidence" value="ECO:0007669"/>
    <property type="project" value="UniProtKB-UniPathway"/>
</dbReference>
<dbReference type="InterPro" id="IPR005106">
    <property type="entry name" value="Asp/hSer_DH_NAD-bd"/>
</dbReference>
<proteinExistence type="inferred from homology"/>
<evidence type="ECO:0000256" key="4">
    <source>
        <dbReference type="ARBA" id="ARBA00013213"/>
    </source>
</evidence>
<organism evidence="12">
    <name type="scientific">marine metagenome</name>
    <dbReference type="NCBI Taxonomy" id="408172"/>
    <lineage>
        <taxon>unclassified sequences</taxon>
        <taxon>metagenomes</taxon>
        <taxon>ecological metagenomes</taxon>
    </lineage>
</organism>
<comment type="similarity">
    <text evidence="3">Belongs to the homoserine dehydrogenase family.</text>
</comment>
<accession>A0A382RZQ4</accession>
<evidence type="ECO:0000313" key="12">
    <source>
        <dbReference type="EMBL" id="SVD02398.1"/>
    </source>
</evidence>
<sequence length="251" mass="27583">MKKNINIAIVGLGNIGSRLYKEIISKKKDIGLKTNTNINIVAISAKNINKKRTFIVRKNIFFKNPLDVTKNSKVDIVIELIGSSDGISKKVVESALKNKKHVITANKALISKHGDYLASIAERNGVNLEFEAAVGGGIPVLRTIKDGLATNKINKVVGILNGTSNYILSQMQKTKKSFKNVLKEAQKLGFAEANPKFDLDGSDVLAKIRILSSLSFNKKISKNICLINGIENIELKDIDMAEKLDLRVKLL</sequence>
<reference evidence="12" key="1">
    <citation type="submission" date="2018-05" db="EMBL/GenBank/DDBJ databases">
        <authorList>
            <person name="Lanie J.A."/>
            <person name="Ng W.-L."/>
            <person name="Kazmierczak K.M."/>
            <person name="Andrzejewski T.M."/>
            <person name="Davidsen T.M."/>
            <person name="Wayne K.J."/>
            <person name="Tettelin H."/>
            <person name="Glass J.I."/>
            <person name="Rusch D."/>
            <person name="Podicherti R."/>
            <person name="Tsui H.-C.T."/>
            <person name="Winkler M.E."/>
        </authorList>
    </citation>
    <scope>NUCLEOTIDE SEQUENCE</scope>
</reference>
<keyword evidence="9" id="KW-0486">Methionine biosynthesis</keyword>
<dbReference type="AlphaFoldDB" id="A0A382RZQ4"/>
<feature type="domain" description="Homoserine dehydrogenase catalytic" evidence="10">
    <location>
        <begin position="139"/>
        <end position="251"/>
    </location>
</feature>
<dbReference type="SUPFAM" id="SSF51735">
    <property type="entry name" value="NAD(P)-binding Rossmann-fold domains"/>
    <property type="match status" value="1"/>
</dbReference>
<dbReference type="PANTHER" id="PTHR43331:SF1">
    <property type="entry name" value="HOMOSERINE DEHYDROGENASE"/>
    <property type="match status" value="1"/>
</dbReference>
<dbReference type="GO" id="GO:0009086">
    <property type="term" value="P:methionine biosynthetic process"/>
    <property type="evidence" value="ECO:0007669"/>
    <property type="project" value="UniProtKB-KW"/>
</dbReference>
<evidence type="ECO:0000259" key="11">
    <source>
        <dbReference type="Pfam" id="PF03447"/>
    </source>
</evidence>
<evidence type="ECO:0000256" key="6">
    <source>
        <dbReference type="ARBA" id="ARBA00022605"/>
    </source>
</evidence>
<dbReference type="GO" id="GO:0050661">
    <property type="term" value="F:NADP binding"/>
    <property type="evidence" value="ECO:0007669"/>
    <property type="project" value="InterPro"/>
</dbReference>
<dbReference type="FunFam" id="3.30.360.10:FF:000005">
    <property type="entry name" value="Homoserine dehydrogenase"/>
    <property type="match status" value="1"/>
</dbReference>
<keyword evidence="7" id="KW-0791">Threonine biosynthesis</keyword>
<dbReference type="PANTHER" id="PTHR43331">
    <property type="entry name" value="HOMOSERINE DEHYDROGENASE"/>
    <property type="match status" value="1"/>
</dbReference>
<dbReference type="InterPro" id="IPR036291">
    <property type="entry name" value="NAD(P)-bd_dom_sf"/>
</dbReference>
<comment type="pathway">
    <text evidence="1">Amino-acid biosynthesis; L-threonine biosynthesis; L-threonine from L-aspartate: step 3/5.</text>
</comment>
<dbReference type="Pfam" id="PF00742">
    <property type="entry name" value="Homoserine_dh"/>
    <property type="match status" value="1"/>
</dbReference>
<evidence type="ECO:0000256" key="8">
    <source>
        <dbReference type="ARBA" id="ARBA00023002"/>
    </source>
</evidence>
<feature type="domain" description="Aspartate/homoserine dehydrogenase NAD-binding" evidence="11">
    <location>
        <begin position="11"/>
        <end position="131"/>
    </location>
</feature>
<dbReference type="EMBL" id="UINC01124927">
    <property type="protein sequence ID" value="SVD02398.1"/>
    <property type="molecule type" value="Genomic_DNA"/>
</dbReference>
<comment type="pathway">
    <text evidence="2">Amino-acid biosynthesis; L-methionine biosynthesis via de novo pathway; L-homoserine from L-aspartate: step 3/3.</text>
</comment>
<dbReference type="UniPathway" id="UPA00050">
    <property type="reaction ID" value="UER00063"/>
</dbReference>
<dbReference type="GO" id="GO:0004412">
    <property type="term" value="F:homoserine dehydrogenase activity"/>
    <property type="evidence" value="ECO:0007669"/>
    <property type="project" value="UniProtKB-EC"/>
</dbReference>
<dbReference type="Gene3D" id="3.40.50.720">
    <property type="entry name" value="NAD(P)-binding Rossmann-like Domain"/>
    <property type="match status" value="1"/>
</dbReference>
<keyword evidence="8" id="KW-0560">Oxidoreductase</keyword>
<name>A0A382RZQ4_9ZZZZ</name>
<dbReference type="UniPathway" id="UPA00051">
    <property type="reaction ID" value="UER00465"/>
</dbReference>
<dbReference type="Gene3D" id="3.30.360.10">
    <property type="entry name" value="Dihydrodipicolinate Reductase, domain 2"/>
    <property type="match status" value="1"/>
</dbReference>
<evidence type="ECO:0000256" key="1">
    <source>
        <dbReference type="ARBA" id="ARBA00005056"/>
    </source>
</evidence>
<dbReference type="EC" id="1.1.1.3" evidence="4"/>
<evidence type="ECO:0000256" key="3">
    <source>
        <dbReference type="ARBA" id="ARBA00006753"/>
    </source>
</evidence>
<keyword evidence="6" id="KW-0028">Amino-acid biosynthesis</keyword>
<evidence type="ECO:0000256" key="9">
    <source>
        <dbReference type="ARBA" id="ARBA00023167"/>
    </source>
</evidence>
<evidence type="ECO:0000256" key="5">
    <source>
        <dbReference type="ARBA" id="ARBA00013376"/>
    </source>
</evidence>
<protein>
    <recommendedName>
        <fullName evidence="5">Homoserine dehydrogenase</fullName>
        <ecNumber evidence="4">1.1.1.3</ecNumber>
    </recommendedName>
</protein>
<dbReference type="NCBIfam" id="NF004976">
    <property type="entry name" value="PRK06349.1"/>
    <property type="match status" value="1"/>
</dbReference>
<dbReference type="InterPro" id="IPR001342">
    <property type="entry name" value="HDH_cat"/>
</dbReference>